<feature type="binding site" evidence="3">
    <location>
        <position position="128"/>
    </location>
    <ligand>
        <name>a divalent metal cation</name>
        <dbReference type="ChEBI" id="CHEBI:60240"/>
        <label>2</label>
    </ligand>
</feature>
<accession>A0A1M5CA96</accession>
<dbReference type="CDD" id="cd01310">
    <property type="entry name" value="TatD_DNAse"/>
    <property type="match status" value="1"/>
</dbReference>
<dbReference type="Gene3D" id="3.20.20.140">
    <property type="entry name" value="Metal-dependent hydrolases"/>
    <property type="match status" value="1"/>
</dbReference>
<keyword evidence="1 3" id="KW-0479">Metal-binding</keyword>
<proteinExistence type="predicted"/>
<feature type="binding site" evidence="3">
    <location>
        <position position="8"/>
    </location>
    <ligand>
        <name>a divalent metal cation</name>
        <dbReference type="ChEBI" id="CHEBI:60240"/>
        <label>1</label>
    </ligand>
</feature>
<reference evidence="4 5" key="1">
    <citation type="submission" date="2016-11" db="EMBL/GenBank/DDBJ databases">
        <authorList>
            <person name="Jaros S."/>
            <person name="Januszkiewicz K."/>
            <person name="Wedrychowicz H."/>
        </authorList>
    </citation>
    <scope>NUCLEOTIDE SEQUENCE [LARGE SCALE GENOMIC DNA]</scope>
    <source>
        <strain evidence="4 5">DSM 17459</strain>
    </source>
</reference>
<dbReference type="InterPro" id="IPR015991">
    <property type="entry name" value="TatD/YcfH-like"/>
</dbReference>
<dbReference type="OrthoDB" id="9810005at2"/>
<dbReference type="STRING" id="1122155.SAMN02745158_04049"/>
<feature type="binding site" evidence="3">
    <location>
        <position position="203"/>
    </location>
    <ligand>
        <name>a divalent metal cation</name>
        <dbReference type="ChEBI" id="CHEBI:60240"/>
        <label>1</label>
    </ligand>
</feature>
<dbReference type="Proteomes" id="UP000184245">
    <property type="component" value="Unassembled WGS sequence"/>
</dbReference>
<evidence type="ECO:0000256" key="1">
    <source>
        <dbReference type="ARBA" id="ARBA00022723"/>
    </source>
</evidence>
<dbReference type="GO" id="GO:0004536">
    <property type="term" value="F:DNA nuclease activity"/>
    <property type="evidence" value="ECO:0007669"/>
    <property type="project" value="InterPro"/>
</dbReference>
<feature type="binding site" evidence="3">
    <location>
        <position position="92"/>
    </location>
    <ligand>
        <name>a divalent metal cation</name>
        <dbReference type="ChEBI" id="CHEBI:60240"/>
        <label>1</label>
    </ligand>
</feature>
<dbReference type="NCBIfam" id="TIGR00010">
    <property type="entry name" value="YchF/TatD family DNA exonuclease"/>
    <property type="match status" value="1"/>
</dbReference>
<name>A0A1M5CA96_9CLOT</name>
<feature type="binding site" evidence="3">
    <location>
        <position position="153"/>
    </location>
    <ligand>
        <name>a divalent metal cation</name>
        <dbReference type="ChEBI" id="CHEBI:60240"/>
        <label>2</label>
    </ligand>
</feature>
<dbReference type="PANTHER" id="PTHR46124">
    <property type="entry name" value="D-AMINOACYL-TRNA DEACYLASE"/>
    <property type="match status" value="1"/>
</dbReference>
<feature type="binding site" evidence="3">
    <location>
        <position position="6"/>
    </location>
    <ligand>
        <name>a divalent metal cation</name>
        <dbReference type="ChEBI" id="CHEBI:60240"/>
        <label>1</label>
    </ligand>
</feature>
<dbReference type="EMBL" id="FQVI01000036">
    <property type="protein sequence ID" value="SHF51631.1"/>
    <property type="molecule type" value="Genomic_DNA"/>
</dbReference>
<evidence type="ECO:0000256" key="3">
    <source>
        <dbReference type="PIRSR" id="PIRSR005902-1"/>
    </source>
</evidence>
<keyword evidence="2" id="KW-0378">Hydrolase</keyword>
<dbReference type="GO" id="GO:0016788">
    <property type="term" value="F:hydrolase activity, acting on ester bonds"/>
    <property type="evidence" value="ECO:0007669"/>
    <property type="project" value="InterPro"/>
</dbReference>
<dbReference type="SUPFAM" id="SSF51556">
    <property type="entry name" value="Metallo-dependent hydrolases"/>
    <property type="match status" value="1"/>
</dbReference>
<dbReference type="InterPro" id="IPR032466">
    <property type="entry name" value="Metal_Hydrolase"/>
</dbReference>
<dbReference type="PIRSF" id="PIRSF005902">
    <property type="entry name" value="DNase_TatD"/>
    <property type="match status" value="1"/>
</dbReference>
<dbReference type="PANTHER" id="PTHR46124:SF2">
    <property type="entry name" value="D-AMINOACYL-TRNA DEACYLASE"/>
    <property type="match status" value="1"/>
</dbReference>
<evidence type="ECO:0000313" key="4">
    <source>
        <dbReference type="EMBL" id="SHF51631.1"/>
    </source>
</evidence>
<dbReference type="AlphaFoldDB" id="A0A1M5CA96"/>
<dbReference type="Pfam" id="PF01026">
    <property type="entry name" value="TatD_DNase"/>
    <property type="match status" value="1"/>
</dbReference>
<protein>
    <submittedName>
        <fullName evidence="4">TatD DNase family protein</fullName>
    </submittedName>
</protein>
<sequence>MIFDSHAHYDDEAFEPDRDELLESMAKLGVGTIINVGASLRGVRDTVKLMKKYSFIYGAVGVHPDEVGDLDETQMIWLRSLCMEEKTVAIGEIGLDYYWNKENHEVQKHWFVRQMDLAKEVGFPIIVHSRDAARDTLDIMKSERADALTGVIHCYSYSKEHAREYMNMGYLLGIGGVATFANAKKLKEIAAYAPLDYILLETDCPYLAPEPHRGERNNSSYLTFVAREIARIKGVSYETVVETTAENARRLFGI</sequence>
<organism evidence="4 5">
    <name type="scientific">Lactonifactor longoviformis DSM 17459</name>
    <dbReference type="NCBI Taxonomy" id="1122155"/>
    <lineage>
        <taxon>Bacteria</taxon>
        <taxon>Bacillati</taxon>
        <taxon>Bacillota</taxon>
        <taxon>Clostridia</taxon>
        <taxon>Eubacteriales</taxon>
        <taxon>Clostridiaceae</taxon>
        <taxon>Lactonifactor</taxon>
    </lineage>
</organism>
<evidence type="ECO:0000256" key="2">
    <source>
        <dbReference type="ARBA" id="ARBA00022801"/>
    </source>
</evidence>
<dbReference type="GO" id="GO:0046872">
    <property type="term" value="F:metal ion binding"/>
    <property type="evidence" value="ECO:0007669"/>
    <property type="project" value="UniProtKB-KW"/>
</dbReference>
<dbReference type="InterPro" id="IPR001130">
    <property type="entry name" value="TatD-like"/>
</dbReference>
<dbReference type="FunFam" id="3.20.20.140:FF:000005">
    <property type="entry name" value="TatD family hydrolase"/>
    <property type="match status" value="1"/>
</dbReference>
<gene>
    <name evidence="4" type="ORF">SAMN02745158_04049</name>
</gene>
<keyword evidence="5" id="KW-1185">Reference proteome</keyword>
<evidence type="ECO:0000313" key="5">
    <source>
        <dbReference type="Proteomes" id="UP000184245"/>
    </source>
</evidence>